<name>D8M3Q7_BLAHO</name>
<evidence type="ECO:0000256" key="2">
    <source>
        <dbReference type="ARBA" id="ARBA00022980"/>
    </source>
</evidence>
<reference evidence="5" key="1">
    <citation type="submission" date="2010-02" db="EMBL/GenBank/DDBJ databases">
        <title>Sequencing and annotation of the Blastocystis hominis genome.</title>
        <authorList>
            <person name="Wincker P."/>
        </authorList>
    </citation>
    <scope>NUCLEOTIDE SEQUENCE</scope>
    <source>
        <strain evidence="5">Singapore isolate B</strain>
    </source>
</reference>
<protein>
    <recommendedName>
        <fullName evidence="4">Large ribosomal subunit protein bL21m</fullName>
    </recommendedName>
</protein>
<dbReference type="NCBIfam" id="TIGR00061">
    <property type="entry name" value="L21"/>
    <property type="match status" value="1"/>
</dbReference>
<evidence type="ECO:0000256" key="1">
    <source>
        <dbReference type="ARBA" id="ARBA00008563"/>
    </source>
</evidence>
<dbReference type="Proteomes" id="UP000008312">
    <property type="component" value="Unassembled WGS sequence"/>
</dbReference>
<dbReference type="AlphaFoldDB" id="D8M3Q7"/>
<evidence type="ECO:0000313" key="5">
    <source>
        <dbReference type="EMBL" id="CBK22530.2"/>
    </source>
</evidence>
<dbReference type="GeneID" id="24922586"/>
<dbReference type="InterPro" id="IPR001787">
    <property type="entry name" value="Ribosomal_bL21"/>
</dbReference>
<evidence type="ECO:0000313" key="6">
    <source>
        <dbReference type="Proteomes" id="UP000008312"/>
    </source>
</evidence>
<dbReference type="InterPro" id="IPR036164">
    <property type="entry name" value="bL21-like_sf"/>
</dbReference>
<sequence length="185" mass="21359">MYITRPVGRFGLQLLRKQVPAFSCNASQRWFSDKVTPEPSVATETPEEEIAEPLAHNKFKHPGAIMFEHSKDNEPTNVKDDEWFAIVQLSGTQYKLGKDDLLFTNKMKYDIGQQVILNNVLLLGSKHKTIVGHPLIENAKVLCTVEQQIKEKKVTVFKFQKRERFSKKQGFRRQLTALRVDEIIF</sequence>
<dbReference type="HAMAP" id="MF_01363">
    <property type="entry name" value="Ribosomal_bL21"/>
    <property type="match status" value="1"/>
</dbReference>
<keyword evidence="3" id="KW-0687">Ribonucleoprotein</keyword>
<accession>D8M3Q7</accession>
<dbReference type="InterPro" id="IPR028909">
    <property type="entry name" value="bL21-like"/>
</dbReference>
<dbReference type="EMBL" id="FN668650">
    <property type="protein sequence ID" value="CBK22530.2"/>
    <property type="molecule type" value="Genomic_DNA"/>
</dbReference>
<dbReference type="GO" id="GO:0003723">
    <property type="term" value="F:RNA binding"/>
    <property type="evidence" value="ECO:0007669"/>
    <property type="project" value="InterPro"/>
</dbReference>
<organism evidence="5">
    <name type="scientific">Blastocystis hominis</name>
    <dbReference type="NCBI Taxonomy" id="12968"/>
    <lineage>
        <taxon>Eukaryota</taxon>
        <taxon>Sar</taxon>
        <taxon>Stramenopiles</taxon>
        <taxon>Bigyra</taxon>
        <taxon>Opalozoa</taxon>
        <taxon>Opalinata</taxon>
        <taxon>Blastocystidae</taxon>
        <taxon>Blastocystis</taxon>
    </lineage>
</organism>
<dbReference type="PANTHER" id="PTHR21349:SF0">
    <property type="entry name" value="LARGE RIBOSOMAL SUBUNIT PROTEIN BL21M"/>
    <property type="match status" value="1"/>
</dbReference>
<comment type="similarity">
    <text evidence="1">Belongs to the bacterial ribosomal protein bL21 family.</text>
</comment>
<dbReference type="OrthoDB" id="5994at2759"/>
<keyword evidence="6" id="KW-1185">Reference proteome</keyword>
<dbReference type="GO" id="GO:0006412">
    <property type="term" value="P:translation"/>
    <property type="evidence" value="ECO:0007669"/>
    <property type="project" value="InterPro"/>
</dbReference>
<dbReference type="InParanoid" id="D8M3Q7"/>
<dbReference type="Pfam" id="PF00829">
    <property type="entry name" value="Ribosomal_L21p"/>
    <property type="match status" value="1"/>
</dbReference>
<dbReference type="SUPFAM" id="SSF141091">
    <property type="entry name" value="L21p-like"/>
    <property type="match status" value="1"/>
</dbReference>
<keyword evidence="2 5" id="KW-0689">Ribosomal protein</keyword>
<proteinExistence type="inferred from homology"/>
<dbReference type="GO" id="GO:0005762">
    <property type="term" value="C:mitochondrial large ribosomal subunit"/>
    <property type="evidence" value="ECO:0007669"/>
    <property type="project" value="TreeGrafter"/>
</dbReference>
<dbReference type="PANTHER" id="PTHR21349">
    <property type="entry name" value="50S RIBOSOMAL PROTEIN L21"/>
    <property type="match status" value="1"/>
</dbReference>
<gene>
    <name evidence="5" type="ORF">GSBLH_T00006462001</name>
</gene>
<dbReference type="GO" id="GO:0003735">
    <property type="term" value="F:structural constituent of ribosome"/>
    <property type="evidence" value="ECO:0007669"/>
    <property type="project" value="InterPro"/>
</dbReference>
<dbReference type="RefSeq" id="XP_012896578.1">
    <property type="nucleotide sequence ID" value="XM_013041124.1"/>
</dbReference>
<evidence type="ECO:0000256" key="4">
    <source>
        <dbReference type="ARBA" id="ARBA00044129"/>
    </source>
</evidence>
<evidence type="ECO:0000256" key="3">
    <source>
        <dbReference type="ARBA" id="ARBA00023274"/>
    </source>
</evidence>